<dbReference type="EMBL" id="BAAAGX010000009">
    <property type="protein sequence ID" value="GAA0239204.1"/>
    <property type="molecule type" value="Genomic_DNA"/>
</dbReference>
<keyword evidence="3" id="KW-1185">Reference proteome</keyword>
<keyword evidence="1" id="KW-1133">Transmembrane helix</keyword>
<evidence type="ECO:0000313" key="2">
    <source>
        <dbReference type="EMBL" id="GAA0239204.1"/>
    </source>
</evidence>
<reference evidence="3" key="1">
    <citation type="journal article" date="2019" name="Int. J. Syst. Evol. Microbiol.">
        <title>The Global Catalogue of Microorganisms (GCM) 10K type strain sequencing project: providing services to taxonomists for standard genome sequencing and annotation.</title>
        <authorList>
            <consortium name="The Broad Institute Genomics Platform"/>
            <consortium name="The Broad Institute Genome Sequencing Center for Infectious Disease"/>
            <person name="Wu L."/>
            <person name="Ma J."/>
        </authorList>
    </citation>
    <scope>NUCLEOTIDE SEQUENCE [LARGE SCALE GENOMIC DNA]</scope>
    <source>
        <strain evidence="3">JCM 10425</strain>
    </source>
</reference>
<keyword evidence="1" id="KW-0812">Transmembrane</keyword>
<gene>
    <name evidence="2" type="ORF">GCM10009539_25640</name>
</gene>
<organism evidence="2 3">
    <name type="scientific">Cryptosporangium japonicum</name>
    <dbReference type="NCBI Taxonomy" id="80872"/>
    <lineage>
        <taxon>Bacteria</taxon>
        <taxon>Bacillati</taxon>
        <taxon>Actinomycetota</taxon>
        <taxon>Actinomycetes</taxon>
        <taxon>Cryptosporangiales</taxon>
        <taxon>Cryptosporangiaceae</taxon>
        <taxon>Cryptosporangium</taxon>
    </lineage>
</organism>
<keyword evidence="1" id="KW-0472">Membrane</keyword>
<evidence type="ECO:0000256" key="1">
    <source>
        <dbReference type="SAM" id="Phobius"/>
    </source>
</evidence>
<sequence length="205" mass="21235">MNTSQPDGWVPVEHRFLGLDRRQLRPALFVLVVGLVLIYGFQGLNALIPWDNPTKAGDVLALGDGATAVPPVGWQLEDGTLVGDGSGSADVTLVKGGATIHLQGAAFTGSATAFLDQVRRVEERSPAVTGPRASFTTDAGLVGVVETESGPRGEGLDAAFKLAAGAAADTAPALLVEVAAAPGEFEQYQDEIGAFLRSITPEERA</sequence>
<name>A0ABP3DQ71_9ACTN</name>
<feature type="transmembrane region" description="Helical" evidence="1">
    <location>
        <begin position="27"/>
        <end position="48"/>
    </location>
</feature>
<proteinExistence type="predicted"/>
<dbReference type="RefSeq" id="WP_344648993.1">
    <property type="nucleotide sequence ID" value="NZ_BAAAGX010000009.1"/>
</dbReference>
<comment type="caution">
    <text evidence="2">The sequence shown here is derived from an EMBL/GenBank/DDBJ whole genome shotgun (WGS) entry which is preliminary data.</text>
</comment>
<evidence type="ECO:0000313" key="3">
    <source>
        <dbReference type="Proteomes" id="UP001500967"/>
    </source>
</evidence>
<dbReference type="Proteomes" id="UP001500967">
    <property type="component" value="Unassembled WGS sequence"/>
</dbReference>
<accession>A0ABP3DQ71</accession>
<protein>
    <submittedName>
        <fullName evidence="2">Uncharacterized protein</fullName>
    </submittedName>
</protein>